<comment type="caution">
    <text evidence="2">The sequence shown here is derived from an EMBL/GenBank/DDBJ whole genome shotgun (WGS) entry which is preliminary data.</text>
</comment>
<keyword evidence="3" id="KW-1185">Reference proteome</keyword>
<accession>A0A7J9AGW0</accession>
<organism evidence="2 3">
    <name type="scientific">Gossypium laxum</name>
    <dbReference type="NCBI Taxonomy" id="34288"/>
    <lineage>
        <taxon>Eukaryota</taxon>
        <taxon>Viridiplantae</taxon>
        <taxon>Streptophyta</taxon>
        <taxon>Embryophyta</taxon>
        <taxon>Tracheophyta</taxon>
        <taxon>Spermatophyta</taxon>
        <taxon>Magnoliopsida</taxon>
        <taxon>eudicotyledons</taxon>
        <taxon>Gunneridae</taxon>
        <taxon>Pentapetalae</taxon>
        <taxon>rosids</taxon>
        <taxon>malvids</taxon>
        <taxon>Malvales</taxon>
        <taxon>Malvaceae</taxon>
        <taxon>Malvoideae</taxon>
        <taxon>Gossypium</taxon>
    </lineage>
</organism>
<proteinExistence type="predicted"/>
<evidence type="ECO:0000256" key="1">
    <source>
        <dbReference type="SAM" id="MobiDB-lite"/>
    </source>
</evidence>
<name>A0A7J9AGW0_9ROSI</name>
<gene>
    <name evidence="2" type="ORF">Golax_003780</name>
</gene>
<protein>
    <submittedName>
        <fullName evidence="2">Uncharacterized protein</fullName>
    </submittedName>
</protein>
<sequence length="132" mass="15380">MNWSIFHSHYIEIWNNRYNFLLIRNTIFVPELACYPDYMPWFRIHGKPYLLNEENRRRHPHTSRPRWAPLNPMSGETGPSSVPTQEPASMASAPPLTTSPSCCTVLFWLDYRSFITDLAHSRAISFPNGGER</sequence>
<evidence type="ECO:0000313" key="3">
    <source>
        <dbReference type="Proteomes" id="UP000593574"/>
    </source>
</evidence>
<dbReference type="AlphaFoldDB" id="A0A7J9AGW0"/>
<dbReference type="Proteomes" id="UP000593574">
    <property type="component" value="Unassembled WGS sequence"/>
</dbReference>
<feature type="compositionally biased region" description="Polar residues" evidence="1">
    <location>
        <begin position="77"/>
        <end position="87"/>
    </location>
</feature>
<feature type="region of interest" description="Disordered" evidence="1">
    <location>
        <begin position="53"/>
        <end position="99"/>
    </location>
</feature>
<evidence type="ECO:0000313" key="2">
    <source>
        <dbReference type="EMBL" id="MBA0723172.1"/>
    </source>
</evidence>
<reference evidence="2 3" key="1">
    <citation type="journal article" date="2019" name="Genome Biol. Evol.">
        <title>Insights into the evolution of the New World diploid cottons (Gossypium, subgenus Houzingenia) based on genome sequencing.</title>
        <authorList>
            <person name="Grover C.E."/>
            <person name="Arick M.A. 2nd"/>
            <person name="Thrash A."/>
            <person name="Conover J.L."/>
            <person name="Sanders W.S."/>
            <person name="Peterson D.G."/>
            <person name="Frelichowski J.E."/>
            <person name="Scheffler J.A."/>
            <person name="Scheffler B.E."/>
            <person name="Wendel J.F."/>
        </authorList>
    </citation>
    <scope>NUCLEOTIDE SEQUENCE [LARGE SCALE GENOMIC DNA]</scope>
    <source>
        <strain evidence="2">4</strain>
        <tissue evidence="2">Leaf</tissue>
    </source>
</reference>
<dbReference type="EMBL" id="JABEZV010000010">
    <property type="protein sequence ID" value="MBA0723172.1"/>
    <property type="molecule type" value="Genomic_DNA"/>
</dbReference>